<dbReference type="Gene3D" id="3.30.40.10">
    <property type="entry name" value="Zinc/RING finger domain, C3HC4 (zinc finger)"/>
    <property type="match status" value="1"/>
</dbReference>
<feature type="region of interest" description="Disordered" evidence="2">
    <location>
        <begin position="1325"/>
        <end position="1345"/>
    </location>
</feature>
<dbReference type="InterPro" id="IPR003495">
    <property type="entry name" value="CobW/HypB/UreG_nucleotide-bd"/>
</dbReference>
<accession>A0AAE0BXX8</accession>
<dbReference type="SUPFAM" id="SSF57850">
    <property type="entry name" value="RING/U-box"/>
    <property type="match status" value="1"/>
</dbReference>
<dbReference type="InterPro" id="IPR001841">
    <property type="entry name" value="Znf_RING"/>
</dbReference>
<evidence type="ECO:0000256" key="1">
    <source>
        <dbReference type="PROSITE-ProRule" id="PRU00175"/>
    </source>
</evidence>
<feature type="compositionally biased region" description="Gly residues" evidence="2">
    <location>
        <begin position="1505"/>
        <end position="1516"/>
    </location>
</feature>
<feature type="compositionally biased region" description="Basic and acidic residues" evidence="2">
    <location>
        <begin position="532"/>
        <end position="585"/>
    </location>
</feature>
<dbReference type="Pfam" id="PF13639">
    <property type="entry name" value="zf-RING_2"/>
    <property type="match status" value="1"/>
</dbReference>
<protein>
    <recommendedName>
        <fullName evidence="3">RING-type domain-containing protein</fullName>
    </recommendedName>
</protein>
<feature type="domain" description="RING-type" evidence="3">
    <location>
        <begin position="680"/>
        <end position="727"/>
    </location>
</feature>
<evidence type="ECO:0000313" key="4">
    <source>
        <dbReference type="EMBL" id="KAK3243860.1"/>
    </source>
</evidence>
<dbReference type="SMART" id="SM00184">
    <property type="entry name" value="RING"/>
    <property type="match status" value="1"/>
</dbReference>
<feature type="compositionally biased region" description="Polar residues" evidence="2">
    <location>
        <begin position="772"/>
        <end position="785"/>
    </location>
</feature>
<evidence type="ECO:0000256" key="2">
    <source>
        <dbReference type="SAM" id="MobiDB-lite"/>
    </source>
</evidence>
<comment type="caution">
    <text evidence="4">The sequence shown here is derived from an EMBL/GenBank/DDBJ whole genome shotgun (WGS) entry which is preliminary data.</text>
</comment>
<feature type="region of interest" description="Disordered" evidence="2">
    <location>
        <begin position="532"/>
        <end position="587"/>
    </location>
</feature>
<proteinExistence type="predicted"/>
<name>A0AAE0BXX8_9CHLO</name>
<dbReference type="Gene3D" id="3.40.50.300">
    <property type="entry name" value="P-loop containing nucleotide triphosphate hydrolases"/>
    <property type="match status" value="1"/>
</dbReference>
<feature type="region of interest" description="Disordered" evidence="2">
    <location>
        <begin position="743"/>
        <end position="811"/>
    </location>
</feature>
<feature type="compositionally biased region" description="Low complexity" evidence="2">
    <location>
        <begin position="1453"/>
        <end position="1465"/>
    </location>
</feature>
<dbReference type="SUPFAM" id="SSF90002">
    <property type="entry name" value="Hypothetical protein YjiA, C-terminal domain"/>
    <property type="match status" value="1"/>
</dbReference>
<dbReference type="GO" id="GO:0008270">
    <property type="term" value="F:zinc ion binding"/>
    <property type="evidence" value="ECO:0007669"/>
    <property type="project" value="UniProtKB-KW"/>
</dbReference>
<dbReference type="InterPro" id="IPR011629">
    <property type="entry name" value="CobW-like_C"/>
</dbReference>
<evidence type="ECO:0000259" key="3">
    <source>
        <dbReference type="PROSITE" id="PS50089"/>
    </source>
</evidence>
<dbReference type="InterPro" id="IPR051927">
    <property type="entry name" value="Zn_Chap_cDPG_Synth"/>
</dbReference>
<dbReference type="Proteomes" id="UP001190700">
    <property type="component" value="Unassembled WGS sequence"/>
</dbReference>
<dbReference type="EMBL" id="LGRX02032604">
    <property type="protein sequence ID" value="KAK3243860.1"/>
    <property type="molecule type" value="Genomic_DNA"/>
</dbReference>
<dbReference type="PANTHER" id="PTHR43603:SF1">
    <property type="entry name" value="ZINC-REGULATED GTPASE METALLOPROTEIN ACTIVATOR 1"/>
    <property type="match status" value="1"/>
</dbReference>
<feature type="region of interest" description="Disordered" evidence="2">
    <location>
        <begin position="1218"/>
        <end position="1293"/>
    </location>
</feature>
<feature type="region of interest" description="Disordered" evidence="2">
    <location>
        <begin position="1447"/>
        <end position="1516"/>
    </location>
</feature>
<reference evidence="4 5" key="1">
    <citation type="journal article" date="2015" name="Genome Biol. Evol.">
        <title>Comparative Genomics of a Bacterivorous Green Alga Reveals Evolutionary Causalities and Consequences of Phago-Mixotrophic Mode of Nutrition.</title>
        <authorList>
            <person name="Burns J.A."/>
            <person name="Paasch A."/>
            <person name="Narechania A."/>
            <person name="Kim E."/>
        </authorList>
    </citation>
    <scope>NUCLEOTIDE SEQUENCE [LARGE SCALE GENOMIC DNA]</scope>
    <source>
        <strain evidence="4 5">PLY_AMNH</strain>
    </source>
</reference>
<keyword evidence="1" id="KW-0479">Metal-binding</keyword>
<dbReference type="Pfam" id="PF02492">
    <property type="entry name" value="cobW"/>
    <property type="match status" value="1"/>
</dbReference>
<sequence>MDVNAQKSGREIATCVLEAGPSHSKRIPITLLSGYCGADKVTVLEYLIRSSPSLKVGAVVSQDLLQSSQKSEDLVRQIKLLLGDDVVYSYMKCVWHWATHPDGIMDCLMALLKKARAKKYTYDRIVIVSAARAEPSIILNDFLEPWCSSSKCVVSVAAGVPSSDYTHHDELISAGIYMDQALTVVDAARFLPQLESTASHFCPQMSECDGHRFGVADLLLEQVECADMVILTKYQGLDQTHVKEVKATVSALNPDVPVVLHNPFLIGGMHPFKCPKLVCNSLEPVRGMLWRAASAAREMEQVQAALEEDAGGGAIVEPESFKQFVYLQRKPFHSTRLWEYLQSAWLPEVNLEAENLMEKDDEHRPDRRSFPLFVYPAKPQLGLMKKIVRSKGLVWLDENWKSPGIWSQSPVHLEVNLGSRGMQWFAQWKATQWEDVRAHREAMLADFGPTAHRSCGDRRTEIVFVASNQDFDFKALKHGLDSCLMTQQETKRMMLMYECRYGLDPANPIITAHRVSIETKWAQDQQLEKRRAREEKETLRKVADEEQRAREGLREEEKRQKEEEAATKLEMAKQKESAYREEQKQKAASVAAKRKEKLLRKRVEKAAKAAEEEEERQDMAQIQALAQWYREKRKIKDEQHALAAVLRRVEPLLAELDLCRQQPWHEARLTHDPKPLNEACPVCLVDFVRVAEVRTLPCGHVSCRSCIDMWFDHNAAELVPLSCPLCRTPIGCSRIGHVPVSCEPEEPSPSPAPPGSKAEHPSTPPKTKPCVDTSNGGSQARSEPSATIPEARKPEVPSVTAQPPPPPPVVASIMKHEYKPCATVRFKEASVCQRLIALPPWPIKGRRGTRFLCSLRVATVSSGRPLRAPLFPLRAPLFPLRAPLFCDNPTMPKSSRGMAFVSWVGHAEDLRDREITQSLSATYQQLEVKSCPGSDVAICHTMSASSVVSLIKKSWTRPSAIVTFKQASVCQSLIALARTRQFEFQGSEVRCHEHTTKAAHKDPSSLFMTWMQGHDFSEADLAAFADAVCADPAAHAPVSAAPTHPPPQAPRPIQLAAGGEEVTGGGFAGATEASQPEEPKAKAVCSSTHVARIRKAWKKPSAIVEFRSARLRDAVLEHAPDLVLGVPCKRKPHEDARSGVTDPNSLFFTWSWGYELTEEEIVEFMETVLMSSGVDDWAAEGGAVLDTQAHASWGMEYSTSFHAMDLPTASETEFYAERHPPQHLPGDPSLGDRHSEIPTQPLPPQMPPLRDAATLDHHQQQPPRNGEAGFPLPPNPPHLPHSTSNPGFAALPVPPPSPPPYPCTFPQPVPPPLLPGQFMAPVAHSGAPHEAGWRGAQGSGAPDQLYEHVGQSDQLHQHVGQSDLLLAGLPGADNSALSNSLIPDSLLHEPMQQLSMGSWRDGRGEAGVGADVDWGGVGPQGVTHSEWGSSGGASEEWGSGWGVGMPAVGGIDSSATSSSAPPGGALRESPAAGYGHEGHHSQWAHYDGLHGGGGGLDRSSNASGHGAGAGGAGHRH</sequence>
<keyword evidence="5" id="KW-1185">Reference proteome</keyword>
<evidence type="ECO:0000313" key="5">
    <source>
        <dbReference type="Proteomes" id="UP001190700"/>
    </source>
</evidence>
<dbReference type="InterPro" id="IPR013083">
    <property type="entry name" value="Znf_RING/FYVE/PHD"/>
</dbReference>
<dbReference type="PROSITE" id="PS50089">
    <property type="entry name" value="ZF_RING_2"/>
    <property type="match status" value="1"/>
</dbReference>
<dbReference type="InterPro" id="IPR027417">
    <property type="entry name" value="P-loop_NTPase"/>
</dbReference>
<dbReference type="SMART" id="SM00833">
    <property type="entry name" value="CobW_C"/>
    <property type="match status" value="1"/>
</dbReference>
<keyword evidence="1" id="KW-0862">Zinc</keyword>
<organism evidence="4 5">
    <name type="scientific">Cymbomonas tetramitiformis</name>
    <dbReference type="NCBI Taxonomy" id="36881"/>
    <lineage>
        <taxon>Eukaryota</taxon>
        <taxon>Viridiplantae</taxon>
        <taxon>Chlorophyta</taxon>
        <taxon>Pyramimonadophyceae</taxon>
        <taxon>Pyramimonadales</taxon>
        <taxon>Pyramimonadaceae</taxon>
        <taxon>Cymbomonas</taxon>
    </lineage>
</organism>
<dbReference type="Pfam" id="PF07683">
    <property type="entry name" value="CobW_C"/>
    <property type="match status" value="1"/>
</dbReference>
<keyword evidence="1" id="KW-0863">Zinc-finger</keyword>
<dbReference type="PANTHER" id="PTHR43603">
    <property type="entry name" value="COBW DOMAIN-CONTAINING PROTEIN DDB_G0274527"/>
    <property type="match status" value="1"/>
</dbReference>
<gene>
    <name evidence="4" type="ORF">CYMTET_46502</name>
</gene>